<protein>
    <recommendedName>
        <fullName evidence="4">Secreted protein</fullName>
    </recommendedName>
</protein>
<evidence type="ECO:0000313" key="3">
    <source>
        <dbReference type="Proteomes" id="UP000053097"/>
    </source>
</evidence>
<feature type="chain" id="PRO_5001541515" description="Secreted protein" evidence="1">
    <location>
        <begin position="20"/>
        <end position="77"/>
    </location>
</feature>
<proteinExistence type="predicted"/>
<keyword evidence="3" id="KW-1185">Reference proteome</keyword>
<dbReference type="Proteomes" id="UP000053097">
    <property type="component" value="Unassembled WGS sequence"/>
</dbReference>
<sequence>MVMIVVVVVMVWWWDRSLQRRGMSGLWRQVHSLEETVLISYRTFMTFLSFYNGRTCPNGFSRVELRQVLECKHMFPY</sequence>
<evidence type="ECO:0008006" key="4">
    <source>
        <dbReference type="Google" id="ProtNLM"/>
    </source>
</evidence>
<organism evidence="2 3">
    <name type="scientific">Ooceraea biroi</name>
    <name type="common">Clonal raider ant</name>
    <name type="synonym">Cerapachys biroi</name>
    <dbReference type="NCBI Taxonomy" id="2015173"/>
    <lineage>
        <taxon>Eukaryota</taxon>
        <taxon>Metazoa</taxon>
        <taxon>Ecdysozoa</taxon>
        <taxon>Arthropoda</taxon>
        <taxon>Hexapoda</taxon>
        <taxon>Insecta</taxon>
        <taxon>Pterygota</taxon>
        <taxon>Neoptera</taxon>
        <taxon>Endopterygota</taxon>
        <taxon>Hymenoptera</taxon>
        <taxon>Apocrita</taxon>
        <taxon>Aculeata</taxon>
        <taxon>Formicoidea</taxon>
        <taxon>Formicidae</taxon>
        <taxon>Dorylinae</taxon>
        <taxon>Ooceraea</taxon>
    </lineage>
</organism>
<keyword evidence="1" id="KW-0732">Signal</keyword>
<accession>A0A026WN16</accession>
<dbReference type="AlphaFoldDB" id="A0A026WN16"/>
<evidence type="ECO:0000256" key="1">
    <source>
        <dbReference type="SAM" id="SignalP"/>
    </source>
</evidence>
<evidence type="ECO:0000313" key="2">
    <source>
        <dbReference type="EMBL" id="EZA57462.1"/>
    </source>
</evidence>
<reference evidence="2 3" key="1">
    <citation type="journal article" date="2014" name="Curr. Biol.">
        <title>The genome of the clonal raider ant Cerapachys biroi.</title>
        <authorList>
            <person name="Oxley P.R."/>
            <person name="Ji L."/>
            <person name="Fetter-Pruneda I."/>
            <person name="McKenzie S.K."/>
            <person name="Li C."/>
            <person name="Hu H."/>
            <person name="Zhang G."/>
            <person name="Kronauer D.J."/>
        </authorList>
    </citation>
    <scope>NUCLEOTIDE SEQUENCE [LARGE SCALE GENOMIC DNA]</scope>
</reference>
<name>A0A026WN16_OOCBI</name>
<dbReference type="EMBL" id="KK107148">
    <property type="protein sequence ID" value="EZA57462.1"/>
    <property type="molecule type" value="Genomic_DNA"/>
</dbReference>
<feature type="signal peptide" evidence="1">
    <location>
        <begin position="1"/>
        <end position="19"/>
    </location>
</feature>
<gene>
    <name evidence="2" type="ORF">X777_02470</name>
</gene>